<sequence length="158" mass="18646">MDNGLFVNFYYRFSEYNKFHENEEVLDKFSKKALLKINHGMSLIDFPNKFIISQVLKLLKLQNDFNSEIYLNKIINSKEDLEVFLTAFCTISHPGGRKIKFDKSIIEFIHTFYPIDKITYKINQFCPGTQSKSYEDLHLDNGVVEKYLISLKEIELEN</sequence>
<protein>
    <submittedName>
        <fullName evidence="1">Uncharacterized protein</fullName>
    </submittedName>
</protein>
<evidence type="ECO:0000313" key="2">
    <source>
        <dbReference type="Proteomes" id="UP000595107"/>
    </source>
</evidence>
<organism evidence="1 2">
    <name type="scientific">Acinetobacter johnsonii</name>
    <dbReference type="NCBI Taxonomy" id="40214"/>
    <lineage>
        <taxon>Bacteria</taxon>
        <taxon>Pseudomonadati</taxon>
        <taxon>Pseudomonadota</taxon>
        <taxon>Gammaproteobacteria</taxon>
        <taxon>Moraxellales</taxon>
        <taxon>Moraxellaceae</taxon>
        <taxon>Acinetobacter</taxon>
    </lineage>
</organism>
<evidence type="ECO:0000313" key="1">
    <source>
        <dbReference type="EMBL" id="QPS04200.1"/>
    </source>
</evidence>
<gene>
    <name evidence="1" type="ORF">I6G67_01390</name>
</gene>
<proteinExistence type="predicted"/>
<dbReference type="AlphaFoldDB" id="A0A7T2RVU3"/>
<reference evidence="1 2" key="1">
    <citation type="submission" date="2020-12" db="EMBL/GenBank/DDBJ databases">
        <title>FDA dAtabase for Regulatory Grade micrObial Sequences (FDA-ARGOS): Supporting development and validation of Infectious Disease Dx tests.</title>
        <authorList>
            <person name="Sproer C."/>
            <person name="Gronow S."/>
            <person name="Severitt S."/>
            <person name="Schroder I."/>
            <person name="Tallon L."/>
            <person name="Sadzewicz L."/>
            <person name="Zhao X."/>
            <person name="Boylan J."/>
            <person name="Ott S."/>
            <person name="Bowen H."/>
            <person name="Vavikolanu K."/>
            <person name="Mehta A."/>
            <person name="Aluvathingal J."/>
            <person name="Nadendla S."/>
            <person name="Lowell S."/>
            <person name="Myers T."/>
            <person name="Yan Y."/>
            <person name="Sichtig H."/>
        </authorList>
    </citation>
    <scope>NUCLEOTIDE SEQUENCE [LARGE SCALE GENOMIC DNA]</scope>
    <source>
        <strain evidence="1 2">FDAARGOS_910</strain>
    </source>
</reference>
<accession>A0A7T2RVU3</accession>
<dbReference type="Proteomes" id="UP000595107">
    <property type="component" value="Chromosome"/>
</dbReference>
<dbReference type="EMBL" id="CP065666">
    <property type="protein sequence ID" value="QPS04200.1"/>
    <property type="molecule type" value="Genomic_DNA"/>
</dbReference>
<name>A0A7T2RVU3_ACIJO</name>